<feature type="region of interest" description="Disordered" evidence="1">
    <location>
        <begin position="131"/>
        <end position="161"/>
    </location>
</feature>
<feature type="signal peptide" evidence="2">
    <location>
        <begin position="1"/>
        <end position="29"/>
    </location>
</feature>
<keyword evidence="4" id="KW-1185">Reference proteome</keyword>
<comment type="caution">
    <text evidence="3">The sequence shown here is derived from an EMBL/GenBank/DDBJ whole genome shotgun (WGS) entry which is preliminary data.</text>
</comment>
<name>A0ABV0JP12_9CYAN</name>
<dbReference type="EMBL" id="JAMPKK010000022">
    <property type="protein sequence ID" value="MEP0865125.1"/>
    <property type="molecule type" value="Genomic_DNA"/>
</dbReference>
<sequence length="303" mass="31035">MNTNFFKHVSFLLGLTALCVVGGGLSAQAETPDAITDMETAVTVDSEPVAVEAATDPAAIPLTESNPAVAALGVQIATESTASVLPQDSSQEKVINENADATALPSMRDRSAANGTGTAADLVANKPFPGASTSAAALTEQPQQTSSETRSQNKVAQTDIELGRATRSGRSYIGAGVNIGFGGDTALGDGSFAIISKIGLSNTLSVRPSVLIGDDATFLIPVTYDFNIRQTDPFETLRFAPYVGGGVTISTGDDSTIGFLATGGVDVPLSREFTATAALNVGFQDDEIPVGLMVGVGYTFSGF</sequence>
<dbReference type="Proteomes" id="UP001442494">
    <property type="component" value="Unassembled WGS sequence"/>
</dbReference>
<evidence type="ECO:0000313" key="3">
    <source>
        <dbReference type="EMBL" id="MEP0865125.1"/>
    </source>
</evidence>
<gene>
    <name evidence="3" type="ORF">NDI37_11675</name>
</gene>
<proteinExistence type="predicted"/>
<feature type="compositionally biased region" description="Polar residues" evidence="1">
    <location>
        <begin position="131"/>
        <end position="156"/>
    </location>
</feature>
<evidence type="ECO:0008006" key="5">
    <source>
        <dbReference type="Google" id="ProtNLM"/>
    </source>
</evidence>
<evidence type="ECO:0000313" key="4">
    <source>
        <dbReference type="Proteomes" id="UP001442494"/>
    </source>
</evidence>
<dbReference type="InterPro" id="IPR011250">
    <property type="entry name" value="OMP/PagP_B-barrel"/>
</dbReference>
<protein>
    <recommendedName>
        <fullName evidence="5">Outer membrane protein beta-barrel domain-containing protein</fullName>
    </recommendedName>
</protein>
<evidence type="ECO:0000256" key="2">
    <source>
        <dbReference type="SAM" id="SignalP"/>
    </source>
</evidence>
<dbReference type="SUPFAM" id="SSF56925">
    <property type="entry name" value="OMPA-like"/>
    <property type="match status" value="1"/>
</dbReference>
<accession>A0ABV0JP12</accession>
<evidence type="ECO:0000256" key="1">
    <source>
        <dbReference type="SAM" id="MobiDB-lite"/>
    </source>
</evidence>
<dbReference type="RefSeq" id="WP_190419085.1">
    <property type="nucleotide sequence ID" value="NZ_JAMPKK010000022.1"/>
</dbReference>
<organism evidence="3 4">
    <name type="scientific">Funiculus sociatus GB2-A5</name>
    <dbReference type="NCBI Taxonomy" id="2933946"/>
    <lineage>
        <taxon>Bacteria</taxon>
        <taxon>Bacillati</taxon>
        <taxon>Cyanobacteriota</taxon>
        <taxon>Cyanophyceae</taxon>
        <taxon>Coleofasciculales</taxon>
        <taxon>Coleofasciculaceae</taxon>
        <taxon>Funiculus</taxon>
    </lineage>
</organism>
<feature type="chain" id="PRO_5045453213" description="Outer membrane protein beta-barrel domain-containing protein" evidence="2">
    <location>
        <begin position="30"/>
        <end position="303"/>
    </location>
</feature>
<reference evidence="3 4" key="1">
    <citation type="submission" date="2022-04" db="EMBL/GenBank/DDBJ databases">
        <title>Positive selection, recombination, and allopatry shape intraspecific diversity of widespread and dominant cyanobacteria.</title>
        <authorList>
            <person name="Wei J."/>
            <person name="Shu W."/>
            <person name="Hu C."/>
        </authorList>
    </citation>
    <scope>NUCLEOTIDE SEQUENCE [LARGE SCALE GENOMIC DNA]</scope>
    <source>
        <strain evidence="3 4">GB2-A5</strain>
    </source>
</reference>
<keyword evidence="2" id="KW-0732">Signal</keyword>